<evidence type="ECO:0000313" key="2">
    <source>
        <dbReference type="Proteomes" id="UP001280121"/>
    </source>
</evidence>
<evidence type="ECO:0000313" key="1">
    <source>
        <dbReference type="EMBL" id="KAK2654719.1"/>
    </source>
</evidence>
<organism evidence="1 2">
    <name type="scientific">Dipteronia dyeriana</name>
    <dbReference type="NCBI Taxonomy" id="168575"/>
    <lineage>
        <taxon>Eukaryota</taxon>
        <taxon>Viridiplantae</taxon>
        <taxon>Streptophyta</taxon>
        <taxon>Embryophyta</taxon>
        <taxon>Tracheophyta</taxon>
        <taxon>Spermatophyta</taxon>
        <taxon>Magnoliopsida</taxon>
        <taxon>eudicotyledons</taxon>
        <taxon>Gunneridae</taxon>
        <taxon>Pentapetalae</taxon>
        <taxon>rosids</taxon>
        <taxon>malvids</taxon>
        <taxon>Sapindales</taxon>
        <taxon>Sapindaceae</taxon>
        <taxon>Hippocastanoideae</taxon>
        <taxon>Acereae</taxon>
        <taxon>Dipteronia</taxon>
    </lineage>
</organism>
<keyword evidence="2" id="KW-1185">Reference proteome</keyword>
<accession>A0AAD9X8F4</accession>
<comment type="caution">
    <text evidence="1">The sequence shown here is derived from an EMBL/GenBank/DDBJ whole genome shotgun (WGS) entry which is preliminary data.</text>
</comment>
<proteinExistence type="predicted"/>
<sequence>MWTPSAYLGFSRPKFPQGVTLCSARKPRPMLMMAAQKLVGHTLVRLAAKVGAIRETLTMLSKGCYRKFLPSTNNMINKRSWDTLPNMYAHSDNTRFAAKGIYENLMATGYIDLTEEYGLR</sequence>
<dbReference type="Proteomes" id="UP001280121">
    <property type="component" value="Unassembled WGS sequence"/>
</dbReference>
<name>A0AAD9X8F4_9ROSI</name>
<reference evidence="1" key="1">
    <citation type="journal article" date="2023" name="Plant J.">
        <title>Genome sequences and population genomics provide insights into the demographic history, inbreeding, and mutation load of two 'living fossil' tree species of Dipteronia.</title>
        <authorList>
            <person name="Feng Y."/>
            <person name="Comes H.P."/>
            <person name="Chen J."/>
            <person name="Zhu S."/>
            <person name="Lu R."/>
            <person name="Zhang X."/>
            <person name="Li P."/>
            <person name="Qiu J."/>
            <person name="Olsen K.M."/>
            <person name="Qiu Y."/>
        </authorList>
    </citation>
    <scope>NUCLEOTIDE SEQUENCE</scope>
    <source>
        <strain evidence="1">KIB01</strain>
    </source>
</reference>
<dbReference type="AlphaFoldDB" id="A0AAD9X8F4"/>
<protein>
    <submittedName>
        <fullName evidence="1">Uncharacterized protein</fullName>
    </submittedName>
</protein>
<gene>
    <name evidence="1" type="ORF">Ddye_014575</name>
</gene>
<dbReference type="EMBL" id="JANJYI010000004">
    <property type="protein sequence ID" value="KAK2654719.1"/>
    <property type="molecule type" value="Genomic_DNA"/>
</dbReference>